<feature type="region of interest" description="Disordered" evidence="2">
    <location>
        <begin position="534"/>
        <end position="553"/>
    </location>
</feature>
<comment type="caution">
    <text evidence="3">The sequence shown here is derived from an EMBL/GenBank/DDBJ whole genome shotgun (WGS) entry which is preliminary data.</text>
</comment>
<feature type="coiled-coil region" evidence="1">
    <location>
        <begin position="743"/>
        <end position="792"/>
    </location>
</feature>
<organism evidence="3 4">
    <name type="scientific">Zalerion maritima</name>
    <dbReference type="NCBI Taxonomy" id="339359"/>
    <lineage>
        <taxon>Eukaryota</taxon>
        <taxon>Fungi</taxon>
        <taxon>Dikarya</taxon>
        <taxon>Ascomycota</taxon>
        <taxon>Pezizomycotina</taxon>
        <taxon>Sordariomycetes</taxon>
        <taxon>Lulworthiomycetidae</taxon>
        <taxon>Lulworthiales</taxon>
        <taxon>Lulworthiaceae</taxon>
        <taxon>Zalerion</taxon>
    </lineage>
</organism>
<feature type="compositionally biased region" description="Polar residues" evidence="2">
    <location>
        <begin position="1"/>
        <end position="14"/>
    </location>
</feature>
<evidence type="ECO:0000313" key="4">
    <source>
        <dbReference type="Proteomes" id="UP001201980"/>
    </source>
</evidence>
<dbReference type="Proteomes" id="UP001201980">
    <property type="component" value="Unassembled WGS sequence"/>
</dbReference>
<sequence length="874" mass="99512">MTTNRKGNVNQDTETPGMDREDNLLRKHDGFAFLDLSKYPRDIRQKLNLFLQENITGHHHSRNYYKLCPNINLVVLFRALIHFAPFMHDRKFKHRFKRALSFSLDRSPISKSSVQLYRLVLKARGRYLRRNPEAPTLGHSPSILTELVDRVQHIQNLGVDPLNPQFQFHERFASLEPSSKEWREKRIDFRKMTHIRNIDAHFKNRDFRNLSPTKAAKTLDNPLLAEKDSTSSAGDLDGSAHDGNGSSEQTIGSPSYHAGLDSNMGQHDEPLLEREEEEVGPQENETSSTVFSKNADSVVDLSASDFDKDDDLADLQGIPHQDMGIQAALSRLGVDRAQAIEGFYFKRTNYYALAVNEAMNSTIIGYREGDEDGSKMRFLNLVILFRALVHFSPFLRSKDFWVQLQQEVLLFYPDLASHPLVAHHIARATVSARTRFRFLHQCSPKLGEAPNLLAELVDRYKEISDGNLDPLGLPSESHRSMDTVVGVVSPLWSQKKNEFLQMQQRAQFASVFLDRSIRVLVVSDFSSQVIQTSEPEATNATKRKRTSAQNTPIPKRRRYAPGVILDDTPRVIVDLTRDSQEEFALVNREGGRLDLLKDEDDVDSKEDKLNPGVLLASSLDGSQVKTPKQSRCASRFEELKAQLQIVEKTQQKSKTKARNMKNAAREMGEKLESVSHEQEQERNERNMVRMRVAQNENKIQGLRNTQDQSLKNVRGEFARAQSTQILDFEKRLENILAAQVSRVEEVGSNLQKAREEYLERQEKFEGGYINEVQTLKKDLQESRKTVEELRAITSGLATKEAILAGQHAEIQRLKIENGALKDSQAQNGRWQVPSGPRVGSNPRQVAHWPSQSGGIYFHNRGSDCSQKRYPTTKR</sequence>
<keyword evidence="1" id="KW-0175">Coiled coil</keyword>
<name>A0AAD5RVX6_9PEZI</name>
<dbReference type="AlphaFoldDB" id="A0AAD5RVX6"/>
<feature type="coiled-coil region" evidence="1">
    <location>
        <begin position="646"/>
        <end position="684"/>
    </location>
</feature>
<feature type="region of interest" description="Disordered" evidence="2">
    <location>
        <begin position="822"/>
        <end position="874"/>
    </location>
</feature>
<feature type="region of interest" description="Disordered" evidence="2">
    <location>
        <begin position="1"/>
        <end position="21"/>
    </location>
</feature>
<feature type="compositionally biased region" description="Polar residues" evidence="2">
    <location>
        <begin position="244"/>
        <end position="253"/>
    </location>
</feature>
<dbReference type="EMBL" id="JAKWBI020000166">
    <property type="protein sequence ID" value="KAJ2900755.1"/>
    <property type="molecule type" value="Genomic_DNA"/>
</dbReference>
<evidence type="ECO:0000256" key="1">
    <source>
        <dbReference type="SAM" id="Coils"/>
    </source>
</evidence>
<keyword evidence="4" id="KW-1185">Reference proteome</keyword>
<evidence type="ECO:0000256" key="2">
    <source>
        <dbReference type="SAM" id="MobiDB-lite"/>
    </source>
</evidence>
<evidence type="ECO:0000313" key="3">
    <source>
        <dbReference type="EMBL" id="KAJ2900755.1"/>
    </source>
</evidence>
<accession>A0AAD5RVX6</accession>
<proteinExistence type="predicted"/>
<gene>
    <name evidence="3" type="ORF">MKZ38_002246</name>
</gene>
<feature type="region of interest" description="Disordered" evidence="2">
    <location>
        <begin position="218"/>
        <end position="292"/>
    </location>
</feature>
<protein>
    <submittedName>
        <fullName evidence="3">Uncharacterized protein</fullName>
    </submittedName>
</protein>
<reference evidence="3" key="1">
    <citation type="submission" date="2022-07" db="EMBL/GenBank/DDBJ databases">
        <title>Draft genome sequence of Zalerion maritima ATCC 34329, a (micro)plastics degrading marine fungus.</title>
        <authorList>
            <person name="Paco A."/>
            <person name="Goncalves M.F.M."/>
            <person name="Rocha-Santos T.A.P."/>
            <person name="Alves A."/>
        </authorList>
    </citation>
    <scope>NUCLEOTIDE SEQUENCE</scope>
    <source>
        <strain evidence="3">ATCC 34329</strain>
    </source>
</reference>